<dbReference type="PROSITE" id="PS00630">
    <property type="entry name" value="IMP_2"/>
    <property type="match status" value="1"/>
</dbReference>
<keyword evidence="2" id="KW-0479">Metal-binding</keyword>
<dbReference type="EMBL" id="KK852713">
    <property type="protein sequence ID" value="KDR17924.1"/>
    <property type="molecule type" value="Genomic_DNA"/>
</dbReference>
<dbReference type="PANTHER" id="PTHR43028">
    <property type="entry name" value="3'(2'),5'-BISPHOSPHATE NUCLEOTIDASE 1"/>
    <property type="match status" value="1"/>
</dbReference>
<dbReference type="Gene3D" id="3.40.190.80">
    <property type="match status" value="1"/>
</dbReference>
<protein>
    <submittedName>
        <fullName evidence="3">Inositol polyphosphate 1-phosphatase</fullName>
    </submittedName>
</protein>
<reference evidence="3 4" key="1">
    <citation type="journal article" date="2014" name="Nat. Commun.">
        <title>Molecular traces of alternative social organization in a termite genome.</title>
        <authorList>
            <person name="Terrapon N."/>
            <person name="Li C."/>
            <person name="Robertson H.M."/>
            <person name="Ji L."/>
            <person name="Meng X."/>
            <person name="Booth W."/>
            <person name="Chen Z."/>
            <person name="Childers C.P."/>
            <person name="Glastad K.M."/>
            <person name="Gokhale K."/>
            <person name="Gowin J."/>
            <person name="Gronenberg W."/>
            <person name="Hermansen R.A."/>
            <person name="Hu H."/>
            <person name="Hunt B.G."/>
            <person name="Huylmans A.K."/>
            <person name="Khalil S.M."/>
            <person name="Mitchell R.D."/>
            <person name="Munoz-Torres M.C."/>
            <person name="Mustard J.A."/>
            <person name="Pan H."/>
            <person name="Reese J.T."/>
            <person name="Scharf M.E."/>
            <person name="Sun F."/>
            <person name="Vogel H."/>
            <person name="Xiao J."/>
            <person name="Yang W."/>
            <person name="Yang Z."/>
            <person name="Yang Z."/>
            <person name="Zhou J."/>
            <person name="Zhu J."/>
            <person name="Brent C.S."/>
            <person name="Elsik C.G."/>
            <person name="Goodisman M.A."/>
            <person name="Liberles D.A."/>
            <person name="Roe R.M."/>
            <person name="Vargo E.L."/>
            <person name="Vilcinskas A."/>
            <person name="Wang J."/>
            <person name="Bornberg-Bauer E."/>
            <person name="Korb J."/>
            <person name="Zhang G."/>
            <person name="Liebig J."/>
        </authorList>
    </citation>
    <scope>NUCLEOTIDE SEQUENCE [LARGE SCALE GENOMIC DNA]</scope>
    <source>
        <tissue evidence="3">Whole organism</tissue>
    </source>
</reference>
<evidence type="ECO:0000256" key="1">
    <source>
        <dbReference type="ARBA" id="ARBA00009759"/>
    </source>
</evidence>
<comment type="similarity">
    <text evidence="1">Belongs to the inositol monophosphatase superfamily.</text>
</comment>
<dbReference type="GO" id="GO:0046872">
    <property type="term" value="F:metal ion binding"/>
    <property type="evidence" value="ECO:0007669"/>
    <property type="project" value="UniProtKB-KW"/>
</dbReference>
<dbReference type="Gene3D" id="4.10.460.10">
    <property type="entry name" value="Inositol Polyphosphate 1-phosphatase, domain 1"/>
    <property type="match status" value="1"/>
</dbReference>
<comment type="cofactor">
    <cofactor evidence="2">
        <name>Mg(2+)</name>
        <dbReference type="ChEBI" id="CHEBI:18420"/>
    </cofactor>
</comment>
<dbReference type="InterPro" id="IPR050725">
    <property type="entry name" value="CysQ/Inositol_MonoPase"/>
</dbReference>
<dbReference type="InterPro" id="IPR000760">
    <property type="entry name" value="Inositol_monophosphatase-like"/>
</dbReference>
<dbReference type="PANTHER" id="PTHR43028:SF3">
    <property type="entry name" value="INOSITOL POLYPHOSPHATE 1-PHOSPHATASE"/>
    <property type="match status" value="1"/>
</dbReference>
<evidence type="ECO:0000313" key="3">
    <source>
        <dbReference type="EMBL" id="KDR17924.1"/>
    </source>
</evidence>
<feature type="binding site" evidence="2">
    <location>
        <position position="170"/>
    </location>
    <ligand>
        <name>Mg(2+)</name>
        <dbReference type="ChEBI" id="CHEBI:18420"/>
        <label>1</label>
        <note>catalytic</note>
    </ligand>
</feature>
<feature type="binding site" evidence="2">
    <location>
        <position position="167"/>
    </location>
    <ligand>
        <name>Mg(2+)</name>
        <dbReference type="ChEBI" id="CHEBI:18420"/>
        <label>1</label>
        <note>catalytic</note>
    </ligand>
</feature>
<dbReference type="GO" id="GO:0004441">
    <property type="term" value="F:inositol-1,4-bisphosphate 1-phosphatase activity"/>
    <property type="evidence" value="ECO:0007669"/>
    <property type="project" value="TreeGrafter"/>
</dbReference>
<proteinExistence type="inferred from homology"/>
<dbReference type="InParanoid" id="A0A067R6F2"/>
<feature type="binding site" evidence="2">
    <location>
        <position position="312"/>
    </location>
    <ligand>
        <name>Mg(2+)</name>
        <dbReference type="ChEBI" id="CHEBI:18420"/>
        <label>1</label>
        <note>catalytic</note>
    </ligand>
</feature>
<dbReference type="Gene3D" id="3.30.540.10">
    <property type="entry name" value="Fructose-1,6-Bisphosphatase, subunit A, domain 1"/>
    <property type="match status" value="1"/>
</dbReference>
<accession>A0A067R6F2</accession>
<feature type="binding site" evidence="2">
    <location>
        <position position="169"/>
    </location>
    <ligand>
        <name>Mg(2+)</name>
        <dbReference type="ChEBI" id="CHEBI:18420"/>
        <label>1</label>
        <note>catalytic</note>
    </ligand>
</feature>
<evidence type="ECO:0000256" key="2">
    <source>
        <dbReference type="PIRSR" id="PIRSR600760-2"/>
    </source>
</evidence>
<keyword evidence="2" id="KW-0460">Magnesium</keyword>
<dbReference type="InterPro" id="IPR020550">
    <property type="entry name" value="Inositol_monophosphatase_CS"/>
</dbReference>
<dbReference type="Pfam" id="PF00459">
    <property type="entry name" value="Inositol_P"/>
    <property type="match status" value="1"/>
</dbReference>
<dbReference type="InterPro" id="IPR044897">
    <property type="entry name" value="INPP1_dom_1"/>
</dbReference>
<feature type="binding site" evidence="2">
    <location>
        <position position="91"/>
    </location>
    <ligand>
        <name>Mg(2+)</name>
        <dbReference type="ChEBI" id="CHEBI:18420"/>
        <label>1</label>
        <note>catalytic</note>
    </ligand>
</feature>
<evidence type="ECO:0000313" key="4">
    <source>
        <dbReference type="Proteomes" id="UP000027135"/>
    </source>
</evidence>
<gene>
    <name evidence="3" type="ORF">L798_08000</name>
</gene>
<dbReference type="Proteomes" id="UP000027135">
    <property type="component" value="Unassembled WGS sequence"/>
</dbReference>
<keyword evidence="4" id="KW-1185">Reference proteome</keyword>
<sequence length="392" mass="42863">MSALGSSQNQGMSTRFLELLLKTSEKAANIARVIRQDEHLFRLLVQEKKGPEKNPRFVQDFKTLADVLIQETVKHDVGLQFPAIADHIFGEESNTFSNTLGDTITVEVQADQTATATLLSTVLSGDTQASEMLAAEVHRDIGVDEVNTDTNLPLLDLPLEQCGMWIDPIDSTSEYISGEDLKLSVGDMYQSGLRCVTVLIGVFDRVTGQPILGIVNQPFHAQYGSRWQGKCQWGFKFGDYSKYSASLPSDIKPGKSKIVVLSGSESSNLKSRLHSAGYTVSEVTGAGYKQLCVARGDADIYVLSKGSTFRWDTCGPHAILQALGGGIVSYKKVLEVDGNLEESELNYSENHTAESLSPGSLHCNHDGLIAFRDGSLLCELIQVLRQMQARKN</sequence>
<dbReference type="GO" id="GO:0046854">
    <property type="term" value="P:phosphatidylinositol phosphate biosynthetic process"/>
    <property type="evidence" value="ECO:0007669"/>
    <property type="project" value="InterPro"/>
</dbReference>
<dbReference type="AlphaFoldDB" id="A0A067R6F2"/>
<dbReference type="eggNOG" id="KOG3099">
    <property type="taxonomic scope" value="Eukaryota"/>
</dbReference>
<dbReference type="FunCoup" id="A0A067R6F2">
    <property type="interactions" value="97"/>
</dbReference>
<organism evidence="3 4">
    <name type="scientific">Zootermopsis nevadensis</name>
    <name type="common">Dampwood termite</name>
    <dbReference type="NCBI Taxonomy" id="136037"/>
    <lineage>
        <taxon>Eukaryota</taxon>
        <taxon>Metazoa</taxon>
        <taxon>Ecdysozoa</taxon>
        <taxon>Arthropoda</taxon>
        <taxon>Hexapoda</taxon>
        <taxon>Insecta</taxon>
        <taxon>Pterygota</taxon>
        <taxon>Neoptera</taxon>
        <taxon>Polyneoptera</taxon>
        <taxon>Dictyoptera</taxon>
        <taxon>Blattodea</taxon>
        <taxon>Blattoidea</taxon>
        <taxon>Termitoidae</taxon>
        <taxon>Termopsidae</taxon>
        <taxon>Zootermopsis</taxon>
    </lineage>
</organism>
<dbReference type="STRING" id="136037.A0A067R6F2"/>
<name>A0A067R6F2_ZOONE</name>
<dbReference type="SUPFAM" id="SSF56655">
    <property type="entry name" value="Carbohydrate phosphatase"/>
    <property type="match status" value="1"/>
</dbReference>
<dbReference type="OMA" id="KGSTFRW"/>